<sequence length="103" mass="11864">MTVNYPDSRLIAACLRCLQIGERTRNAGYMRWWLRRADYLLQTGGSEQQRSQLKRYEERLKVLAASDDQTKFGIVVAIHETNGSALNSTRHRPFDVLGYEVCV</sequence>
<evidence type="ECO:0000313" key="1">
    <source>
        <dbReference type="EMBL" id="NEK53587.1"/>
    </source>
</evidence>
<dbReference type="RefSeq" id="WP_164000237.1">
    <property type="nucleotide sequence ID" value="NZ_JARXWA010000007.1"/>
</dbReference>
<organism evidence="1 2">
    <name type="scientific">Rhizobium leguminosarum</name>
    <dbReference type="NCBI Taxonomy" id="384"/>
    <lineage>
        <taxon>Bacteria</taxon>
        <taxon>Pseudomonadati</taxon>
        <taxon>Pseudomonadota</taxon>
        <taxon>Alphaproteobacteria</taxon>
        <taxon>Hyphomicrobiales</taxon>
        <taxon>Rhizobiaceae</taxon>
        <taxon>Rhizobium/Agrobacterium group</taxon>
        <taxon>Rhizobium</taxon>
    </lineage>
</organism>
<evidence type="ECO:0000313" key="2">
    <source>
        <dbReference type="Proteomes" id="UP000471409"/>
    </source>
</evidence>
<comment type="caution">
    <text evidence="1">The sequence shown here is derived from an EMBL/GenBank/DDBJ whole genome shotgun (WGS) entry which is preliminary data.</text>
</comment>
<proteinExistence type="predicted"/>
<reference evidence="1 2" key="1">
    <citation type="submission" date="2020-01" db="EMBL/GenBank/DDBJ databases">
        <title>Rhizobium genotypes associated with high levels of biological nitrogen fixation by grain legumes in a temperate-maritime cropping system.</title>
        <authorList>
            <person name="Maluk M."/>
            <person name="Francesc Ferrando Molina F."/>
            <person name="Lopez Del Egido L."/>
            <person name="Lafos M."/>
            <person name="Langarica-Fuentes A."/>
            <person name="Gebre Yohannes G."/>
            <person name="Young M.W."/>
            <person name="Martin P."/>
            <person name="Gantlett R."/>
            <person name="Kenicer G."/>
            <person name="Hawes C."/>
            <person name="Begg G.S."/>
            <person name="Quilliam R.S."/>
            <person name="Squire G.R."/>
            <person name="Poole P.S."/>
            <person name="Young P.W."/>
            <person name="Iannetta P.M."/>
            <person name="James E.K."/>
        </authorList>
    </citation>
    <scope>NUCLEOTIDE SEQUENCE [LARGE SCALE GENOMIC DNA]</scope>
    <source>
        <strain evidence="1 2">JHI944</strain>
    </source>
</reference>
<protein>
    <submittedName>
        <fullName evidence="1">Uncharacterized protein</fullName>
    </submittedName>
</protein>
<accession>A0A6P0DMM7</accession>
<dbReference type="AlphaFoldDB" id="A0A6P0DMM7"/>
<dbReference type="EMBL" id="WXXP01000015">
    <property type="protein sequence ID" value="NEK53587.1"/>
    <property type="molecule type" value="Genomic_DNA"/>
</dbReference>
<dbReference type="Proteomes" id="UP000471409">
    <property type="component" value="Unassembled WGS sequence"/>
</dbReference>
<gene>
    <name evidence="1" type="ORF">GUK36_29715</name>
</gene>
<name>A0A6P0DMM7_RHILE</name>